<organism evidence="1 2">
    <name type="scientific">Glossina pallidipes</name>
    <name type="common">Tsetse fly</name>
    <dbReference type="NCBI Taxonomy" id="7398"/>
    <lineage>
        <taxon>Eukaryota</taxon>
        <taxon>Metazoa</taxon>
        <taxon>Ecdysozoa</taxon>
        <taxon>Arthropoda</taxon>
        <taxon>Hexapoda</taxon>
        <taxon>Insecta</taxon>
        <taxon>Pterygota</taxon>
        <taxon>Neoptera</taxon>
        <taxon>Endopterygota</taxon>
        <taxon>Diptera</taxon>
        <taxon>Brachycera</taxon>
        <taxon>Muscomorpha</taxon>
        <taxon>Hippoboscoidea</taxon>
        <taxon>Glossinidae</taxon>
        <taxon>Glossina</taxon>
    </lineage>
</organism>
<reference evidence="2" key="1">
    <citation type="submission" date="2014-03" db="EMBL/GenBank/DDBJ databases">
        <authorList>
            <person name="Aksoy S."/>
            <person name="Warren W."/>
            <person name="Wilson R.K."/>
        </authorList>
    </citation>
    <scope>NUCLEOTIDE SEQUENCE [LARGE SCALE GENOMIC DNA]</scope>
    <source>
        <strain evidence="2">IAEA</strain>
    </source>
</reference>
<proteinExistence type="predicted"/>
<accession>A0A1A9ZT73</accession>
<dbReference type="EnsemblMetazoa" id="GPAI024152-RA">
    <property type="protein sequence ID" value="GPAI024152-PA"/>
    <property type="gene ID" value="GPAI024152"/>
</dbReference>
<name>A0A1A9ZT73_GLOPL</name>
<evidence type="ECO:0000313" key="1">
    <source>
        <dbReference type="EnsemblMetazoa" id="GPAI024152-PA"/>
    </source>
</evidence>
<dbReference type="Proteomes" id="UP000092445">
    <property type="component" value="Unassembled WGS sequence"/>
</dbReference>
<reference evidence="1" key="2">
    <citation type="submission" date="2020-05" db="UniProtKB">
        <authorList>
            <consortium name="EnsemblMetazoa"/>
        </authorList>
    </citation>
    <scope>IDENTIFICATION</scope>
    <source>
        <strain evidence="1">IAEA</strain>
    </source>
</reference>
<evidence type="ECO:0000313" key="2">
    <source>
        <dbReference type="Proteomes" id="UP000092445"/>
    </source>
</evidence>
<dbReference type="VEuPathDB" id="VectorBase:GPAI024152"/>
<dbReference type="AlphaFoldDB" id="A0A1A9ZT73"/>
<protein>
    <submittedName>
        <fullName evidence="1">Uncharacterized protein</fullName>
    </submittedName>
</protein>
<keyword evidence="2" id="KW-1185">Reference proteome</keyword>
<sequence length="321" mass="36493">MQYMKAYGSVDFNIECMLYMVSEINGDNSIFHFMNITQDMVFEDILAKACTTHLGKNFNNIYLRQYLYFDQITSFIHTTMADESIQQFQLEHQGFSILASIISTQALATNNQSHNCDMNALVRNEHAHIQIYEACVLNLITENGVEPALESAPVIAFDNPKLIAVRSVTMPEKGTDVKLKVSGHSDGLAEPYGPKVLAPLYVHLVDLALLKVTSLTAVADVPLSVGQVLRRQNVFITQTKRKYMARGARTTRERTTVVEHLRKQRVVCWSDHFTGMCVGIQKTGFTVRICLQTTKKHKYSVGRRVMSFQMWCKFESDFCHF</sequence>